<protein>
    <recommendedName>
        <fullName evidence="3">Transposase</fullName>
    </recommendedName>
</protein>
<evidence type="ECO:0008006" key="3">
    <source>
        <dbReference type="Google" id="ProtNLM"/>
    </source>
</evidence>
<sequence>METAADAVMAERINKLKPMAIGRWAGVSKCVVSRAQKISPMLIMAMMPMPEMGDDEDPTIPAI</sequence>
<name>A0ABQ0P0E5_9PROT</name>
<reference evidence="1" key="1">
    <citation type="submission" date="2013-04" db="EMBL/GenBank/DDBJ databases">
        <title>The genome sequencing project of 58 acetic acid bacteria.</title>
        <authorList>
            <person name="Okamoto-Kainuma A."/>
            <person name="Ishikawa M."/>
            <person name="Umino S."/>
            <person name="Koizumi Y."/>
            <person name="Shiwa Y."/>
            <person name="Yoshikawa H."/>
            <person name="Matsutani M."/>
            <person name="Matsushita K."/>
        </authorList>
    </citation>
    <scope>NUCLEOTIDE SEQUENCE</scope>
    <source>
        <strain evidence="1">DSM 15669</strain>
    </source>
</reference>
<evidence type="ECO:0000313" key="1">
    <source>
        <dbReference type="EMBL" id="GBQ08130.1"/>
    </source>
</evidence>
<comment type="caution">
    <text evidence="1">The sequence shown here is derived from an EMBL/GenBank/DDBJ whole genome shotgun (WGS) entry which is preliminary data.</text>
</comment>
<gene>
    <name evidence="1" type="ORF">AA15669_1662</name>
</gene>
<keyword evidence="2" id="KW-1185">Reference proteome</keyword>
<dbReference type="Proteomes" id="UP001062901">
    <property type="component" value="Unassembled WGS sequence"/>
</dbReference>
<dbReference type="EMBL" id="BAQD01000070">
    <property type="protein sequence ID" value="GBQ08130.1"/>
    <property type="molecule type" value="Genomic_DNA"/>
</dbReference>
<accession>A0ABQ0P0E5</accession>
<evidence type="ECO:0000313" key="2">
    <source>
        <dbReference type="Proteomes" id="UP001062901"/>
    </source>
</evidence>
<proteinExistence type="predicted"/>
<organism evidence="1 2">
    <name type="scientific">Saccharibacter floricola DSM 15669</name>
    <dbReference type="NCBI Taxonomy" id="1123227"/>
    <lineage>
        <taxon>Bacteria</taxon>
        <taxon>Pseudomonadati</taxon>
        <taxon>Pseudomonadota</taxon>
        <taxon>Alphaproteobacteria</taxon>
        <taxon>Acetobacterales</taxon>
        <taxon>Acetobacteraceae</taxon>
        <taxon>Saccharibacter</taxon>
    </lineage>
</organism>